<feature type="compositionally biased region" description="Polar residues" evidence="1">
    <location>
        <begin position="383"/>
        <end position="393"/>
    </location>
</feature>
<dbReference type="InterPro" id="IPR050570">
    <property type="entry name" value="Cell_wall_metabolism_enzyme"/>
</dbReference>
<feature type="compositionally biased region" description="Low complexity" evidence="1">
    <location>
        <begin position="394"/>
        <end position="406"/>
    </location>
</feature>
<dbReference type="Gene3D" id="3.10.350.10">
    <property type="entry name" value="LysM domain"/>
    <property type="match status" value="1"/>
</dbReference>
<reference evidence="3 4" key="2">
    <citation type="submission" date="2018-03" db="EMBL/GenBank/DDBJ databases">
        <title>The ancient ancestry and fast evolution of plastids.</title>
        <authorList>
            <person name="Moore K.R."/>
            <person name="Magnabosco C."/>
            <person name="Momper L."/>
            <person name="Gold D.A."/>
            <person name="Bosak T."/>
            <person name="Fournier G.P."/>
        </authorList>
    </citation>
    <scope>NUCLEOTIDE SEQUENCE [LARGE SCALE GENOMIC DNA]</scope>
    <source>
        <strain evidence="3 4">CCAP 1448/3</strain>
    </source>
</reference>
<feature type="region of interest" description="Disordered" evidence="1">
    <location>
        <begin position="383"/>
        <end position="412"/>
    </location>
</feature>
<dbReference type="InterPro" id="IPR036779">
    <property type="entry name" value="LysM_dom_sf"/>
</dbReference>
<protein>
    <recommendedName>
        <fullName evidence="2">LysM domain-containing protein</fullName>
    </recommendedName>
</protein>
<evidence type="ECO:0000313" key="3">
    <source>
        <dbReference type="EMBL" id="PSB03558.1"/>
    </source>
</evidence>
<keyword evidence="4" id="KW-1185">Reference proteome</keyword>
<feature type="compositionally biased region" description="Polar residues" evidence="1">
    <location>
        <begin position="271"/>
        <end position="291"/>
    </location>
</feature>
<accession>A0A2T1C5Y4</accession>
<feature type="compositionally biased region" description="Low complexity" evidence="1">
    <location>
        <begin position="105"/>
        <end position="117"/>
    </location>
</feature>
<feature type="compositionally biased region" description="Polar residues" evidence="1">
    <location>
        <begin position="253"/>
        <end position="262"/>
    </location>
</feature>
<organism evidence="3 4">
    <name type="scientific">Merismopedia glauca CCAP 1448/3</name>
    <dbReference type="NCBI Taxonomy" id="1296344"/>
    <lineage>
        <taxon>Bacteria</taxon>
        <taxon>Bacillati</taxon>
        <taxon>Cyanobacteriota</taxon>
        <taxon>Cyanophyceae</taxon>
        <taxon>Synechococcales</taxon>
        <taxon>Merismopediaceae</taxon>
        <taxon>Merismopedia</taxon>
    </lineage>
</organism>
<evidence type="ECO:0000256" key="1">
    <source>
        <dbReference type="SAM" id="MobiDB-lite"/>
    </source>
</evidence>
<dbReference type="Gene3D" id="2.70.70.10">
    <property type="entry name" value="Glucose Permease (Domain IIA)"/>
    <property type="match status" value="1"/>
</dbReference>
<feature type="region of interest" description="Disordered" evidence="1">
    <location>
        <begin position="253"/>
        <end position="297"/>
    </location>
</feature>
<dbReference type="CDD" id="cd00118">
    <property type="entry name" value="LysM"/>
    <property type="match status" value="1"/>
</dbReference>
<dbReference type="SMART" id="SM00257">
    <property type="entry name" value="LysM"/>
    <property type="match status" value="1"/>
</dbReference>
<dbReference type="InterPro" id="IPR018392">
    <property type="entry name" value="LysM"/>
</dbReference>
<feature type="region of interest" description="Disordered" evidence="1">
    <location>
        <begin position="84"/>
        <end position="126"/>
    </location>
</feature>
<dbReference type="GO" id="GO:0004222">
    <property type="term" value="F:metalloendopeptidase activity"/>
    <property type="evidence" value="ECO:0007669"/>
    <property type="project" value="TreeGrafter"/>
</dbReference>
<dbReference type="PROSITE" id="PS51782">
    <property type="entry name" value="LYSM"/>
    <property type="match status" value="1"/>
</dbReference>
<proteinExistence type="predicted"/>
<dbReference type="Proteomes" id="UP000238762">
    <property type="component" value="Unassembled WGS sequence"/>
</dbReference>
<sequence>MKRAFTQKIGSVPSCAIDNEGVSSFQSKDNPQALYPELTRRVRTSATTIGLAIAMAASGMVLSQKEQKVMAAEEFGIANQTEALSSLENSPTEKESSATNTPVTSEASISSAASTNSLKPQSVDTTNVSEVAVPTAAVQEPTPVAVESKTSNSVTETVVVTSVKQPKVVANLTNPDSGNQLPAKSLIKEPVDLIPQPSAAEVLATSTPKVIYQVKSGDTLETIAQSYDTSVTQLAKLNSLDTKASLQTNQGLIVPSSDTSVDAQAPEAEKNLTSQPESVVPDSQANNSIPSDSIAEEPNANELQAEIETLKEETEVQTLVAQAIPEAVPITVPDPDTVATTQPSSAIPTDNQSEVATTGAIEIPVPKPENYTVVKPTWGSTSSSRLEIQASPNQTRRISTQTQSSTPLPIRQGDSLPLETGAIEIPVPAPATNFVPNQRRGRNLATAPLGTDDYNSNIPTSPSQQQLKDQFLNPSANVTYTWPVNAVVTSGFGKRWGRLHAGIDLAAAIGTPVRAAAPGIVIRSGWVGGYGNLVEIKHPNGSVTRYGHNSQLIVQVGQEVQQGDVISMSGNTGRSTGPHVHFEIRPDGKQAVNPMPLLPRRA</sequence>
<dbReference type="EMBL" id="PVWJ01000029">
    <property type="protein sequence ID" value="PSB03558.1"/>
    <property type="molecule type" value="Genomic_DNA"/>
</dbReference>
<dbReference type="CDD" id="cd12797">
    <property type="entry name" value="M23_peptidase"/>
    <property type="match status" value="1"/>
</dbReference>
<feature type="domain" description="LysM" evidence="2">
    <location>
        <begin position="210"/>
        <end position="254"/>
    </location>
</feature>
<reference evidence="3 4" key="1">
    <citation type="submission" date="2018-02" db="EMBL/GenBank/DDBJ databases">
        <authorList>
            <person name="Cohen D.B."/>
            <person name="Kent A.D."/>
        </authorList>
    </citation>
    <scope>NUCLEOTIDE SEQUENCE [LARGE SCALE GENOMIC DNA]</scope>
    <source>
        <strain evidence="3 4">CCAP 1448/3</strain>
    </source>
</reference>
<evidence type="ECO:0000313" key="4">
    <source>
        <dbReference type="Proteomes" id="UP000238762"/>
    </source>
</evidence>
<name>A0A2T1C5Y4_9CYAN</name>
<dbReference type="RefSeq" id="WP_106288092.1">
    <property type="nucleotide sequence ID" value="NZ_CAWNTC010000250.1"/>
</dbReference>
<dbReference type="InterPro" id="IPR016047">
    <property type="entry name" value="M23ase_b-sheet_dom"/>
</dbReference>
<dbReference type="SUPFAM" id="SSF51261">
    <property type="entry name" value="Duplicated hybrid motif"/>
    <property type="match status" value="1"/>
</dbReference>
<gene>
    <name evidence="3" type="ORF">C7B64_07865</name>
</gene>
<dbReference type="InterPro" id="IPR011055">
    <property type="entry name" value="Dup_hybrid_motif"/>
</dbReference>
<dbReference type="SUPFAM" id="SSF54106">
    <property type="entry name" value="LysM domain"/>
    <property type="match status" value="1"/>
</dbReference>
<dbReference type="OrthoDB" id="507840at2"/>
<dbReference type="Pfam" id="PF01551">
    <property type="entry name" value="Peptidase_M23"/>
    <property type="match status" value="1"/>
</dbReference>
<dbReference type="PANTHER" id="PTHR21666">
    <property type="entry name" value="PEPTIDASE-RELATED"/>
    <property type="match status" value="1"/>
</dbReference>
<dbReference type="PANTHER" id="PTHR21666:SF270">
    <property type="entry name" value="MUREIN HYDROLASE ACTIVATOR ENVC"/>
    <property type="match status" value="1"/>
</dbReference>
<dbReference type="Pfam" id="PF01476">
    <property type="entry name" value="LysM"/>
    <property type="match status" value="1"/>
</dbReference>
<comment type="caution">
    <text evidence="3">The sequence shown here is derived from an EMBL/GenBank/DDBJ whole genome shotgun (WGS) entry which is preliminary data.</text>
</comment>
<dbReference type="AlphaFoldDB" id="A0A2T1C5Y4"/>
<evidence type="ECO:0000259" key="2">
    <source>
        <dbReference type="PROSITE" id="PS51782"/>
    </source>
</evidence>